<feature type="transmembrane region" description="Helical" evidence="7">
    <location>
        <begin position="124"/>
        <end position="144"/>
    </location>
</feature>
<feature type="transmembrane region" description="Helical" evidence="7">
    <location>
        <begin position="395"/>
        <end position="414"/>
    </location>
</feature>
<dbReference type="Proteomes" id="UP001143543">
    <property type="component" value="Unassembled WGS sequence"/>
</dbReference>
<feature type="transmembrane region" description="Helical" evidence="7">
    <location>
        <begin position="360"/>
        <end position="383"/>
    </location>
</feature>
<protein>
    <submittedName>
        <fullName evidence="8">MFS transporter</fullName>
    </submittedName>
</protein>
<dbReference type="InterPro" id="IPR011701">
    <property type="entry name" value="MFS"/>
</dbReference>
<reference evidence="8" key="1">
    <citation type="submission" date="2022-07" db="EMBL/GenBank/DDBJ databases">
        <title>Taxonomy of Novel Oxalotrophic and Methylotrophic Bacteria.</title>
        <authorList>
            <person name="Sahin N."/>
            <person name="Tani A."/>
        </authorList>
    </citation>
    <scope>NUCLEOTIDE SEQUENCE</scope>
    <source>
        <strain evidence="8">Y10</strain>
    </source>
</reference>
<dbReference type="InterPro" id="IPR036259">
    <property type="entry name" value="MFS_trans_sf"/>
</dbReference>
<keyword evidence="3" id="KW-1003">Cell membrane</keyword>
<feature type="transmembrane region" description="Helical" evidence="7">
    <location>
        <begin position="223"/>
        <end position="242"/>
    </location>
</feature>
<name>A0ABQ5MMV8_9FLAO</name>
<evidence type="ECO:0000256" key="4">
    <source>
        <dbReference type="ARBA" id="ARBA00022692"/>
    </source>
</evidence>
<keyword evidence="5 7" id="KW-1133">Transmembrane helix</keyword>
<sequence length="515" mass="58184">MIVAIFATMVPVGIGLGVYLAGTTSAMSYYNADAYDIRFSIVLYYLSIAAAFPFEKVISSKFRTKPYLTTSCILFIFINLILYNTQSLGTLLVLRFLSGALSNAFIGTLFTLIFQQFHSQRSRVLSYGILYGTLLGSVPLSYLIDAYVFTTYNFNLVFLLMIFACIPGFILLFVCLKDNIDLRREKTAISARVDWPSYVLYAAALTLSAYILCYGQYYNWFTSLHIILATIVFVIFLMLYFFRQLKLKTPFVNLDIYKSRNFRIGMLMLLVFYFAKGDTSVSYGFFNTAINLDVYHRAYVMTINGVGVFSGALLTARFLLTGTRIRLIWLTGFASLLFFHIYMLFIFGSQAETSDLLLPLFFQGFGNGTLMLSIVIFYATAVPTEIAFSASATGISYRFFTFTASMALVTFMGLRQQSIHYNDYGKELVNTNPEVAHHVATYQQTLLDRGASTLQATAGASRQLGAAVRAQTNLLYARDYYIYMSAFIFLTMLAIALIPHFHYHLRKISDKLTPI</sequence>
<gene>
    <name evidence="8" type="ORF">Y10_30770</name>
</gene>
<proteinExistence type="predicted"/>
<feature type="transmembrane region" description="Helical" evidence="7">
    <location>
        <begin position="156"/>
        <end position="176"/>
    </location>
</feature>
<feature type="transmembrane region" description="Helical" evidence="7">
    <location>
        <begin position="12"/>
        <end position="31"/>
    </location>
</feature>
<dbReference type="SUPFAM" id="SSF103473">
    <property type="entry name" value="MFS general substrate transporter"/>
    <property type="match status" value="1"/>
</dbReference>
<comment type="caution">
    <text evidence="8">The sequence shown here is derived from an EMBL/GenBank/DDBJ whole genome shotgun (WGS) entry which is preliminary data.</text>
</comment>
<feature type="transmembrane region" description="Helical" evidence="7">
    <location>
        <begin position="37"/>
        <end position="54"/>
    </location>
</feature>
<evidence type="ECO:0000313" key="8">
    <source>
        <dbReference type="EMBL" id="GLB50709.1"/>
    </source>
</evidence>
<feature type="transmembrane region" description="Helical" evidence="7">
    <location>
        <begin position="480"/>
        <end position="501"/>
    </location>
</feature>
<dbReference type="Gene3D" id="1.20.1250.20">
    <property type="entry name" value="MFS general substrate transporter like domains"/>
    <property type="match status" value="1"/>
</dbReference>
<organism evidence="8 9">
    <name type="scientific">Neptunitalea lumnitzerae</name>
    <dbReference type="NCBI Taxonomy" id="2965509"/>
    <lineage>
        <taxon>Bacteria</taxon>
        <taxon>Pseudomonadati</taxon>
        <taxon>Bacteroidota</taxon>
        <taxon>Flavobacteriia</taxon>
        <taxon>Flavobacteriales</taxon>
        <taxon>Flavobacteriaceae</taxon>
        <taxon>Neptunitalea</taxon>
    </lineage>
</organism>
<evidence type="ECO:0000256" key="6">
    <source>
        <dbReference type="ARBA" id="ARBA00023136"/>
    </source>
</evidence>
<dbReference type="PANTHER" id="PTHR42718">
    <property type="entry name" value="MAJOR FACILITATOR SUPERFAMILY MULTIDRUG TRANSPORTER MFSC"/>
    <property type="match status" value="1"/>
</dbReference>
<dbReference type="PANTHER" id="PTHR42718:SF46">
    <property type="entry name" value="BLR6921 PROTEIN"/>
    <property type="match status" value="1"/>
</dbReference>
<feature type="transmembrane region" description="Helical" evidence="7">
    <location>
        <begin position="262"/>
        <end position="286"/>
    </location>
</feature>
<keyword evidence="9" id="KW-1185">Reference proteome</keyword>
<keyword evidence="4 7" id="KW-0812">Transmembrane</keyword>
<comment type="subcellular location">
    <subcellularLocation>
        <location evidence="1">Cell membrane</location>
        <topology evidence="1">Multi-pass membrane protein</topology>
    </subcellularLocation>
</comment>
<evidence type="ECO:0000256" key="1">
    <source>
        <dbReference type="ARBA" id="ARBA00004651"/>
    </source>
</evidence>
<evidence type="ECO:0000256" key="3">
    <source>
        <dbReference type="ARBA" id="ARBA00022475"/>
    </source>
</evidence>
<evidence type="ECO:0000256" key="2">
    <source>
        <dbReference type="ARBA" id="ARBA00022448"/>
    </source>
</evidence>
<feature type="transmembrane region" description="Helical" evidence="7">
    <location>
        <begin position="66"/>
        <end position="86"/>
    </location>
</feature>
<feature type="transmembrane region" description="Helical" evidence="7">
    <location>
        <begin position="298"/>
        <end position="320"/>
    </location>
</feature>
<evidence type="ECO:0000256" key="5">
    <source>
        <dbReference type="ARBA" id="ARBA00022989"/>
    </source>
</evidence>
<feature type="transmembrane region" description="Helical" evidence="7">
    <location>
        <begin position="92"/>
        <end position="112"/>
    </location>
</feature>
<evidence type="ECO:0000256" key="7">
    <source>
        <dbReference type="SAM" id="Phobius"/>
    </source>
</evidence>
<feature type="transmembrane region" description="Helical" evidence="7">
    <location>
        <begin position="197"/>
        <end position="217"/>
    </location>
</feature>
<dbReference type="EMBL" id="BRVO01000004">
    <property type="protein sequence ID" value="GLB50709.1"/>
    <property type="molecule type" value="Genomic_DNA"/>
</dbReference>
<keyword evidence="2" id="KW-0813">Transport</keyword>
<feature type="transmembrane region" description="Helical" evidence="7">
    <location>
        <begin position="327"/>
        <end position="348"/>
    </location>
</feature>
<dbReference type="Pfam" id="PF07690">
    <property type="entry name" value="MFS_1"/>
    <property type="match status" value="1"/>
</dbReference>
<accession>A0ABQ5MMV8</accession>
<keyword evidence="6 7" id="KW-0472">Membrane</keyword>
<evidence type="ECO:0000313" key="9">
    <source>
        <dbReference type="Proteomes" id="UP001143543"/>
    </source>
</evidence>